<dbReference type="AlphaFoldDB" id="A0ABD2Z2M5"/>
<dbReference type="EMBL" id="JBJUIK010000011">
    <property type="protein sequence ID" value="KAL3512949.1"/>
    <property type="molecule type" value="Genomic_DNA"/>
</dbReference>
<accession>A0ABD2Z2M5</accession>
<name>A0ABD2Z2M5_9GENT</name>
<proteinExistence type="predicted"/>
<comment type="caution">
    <text evidence="1">The sequence shown here is derived from an EMBL/GenBank/DDBJ whole genome shotgun (WGS) entry which is preliminary data.</text>
</comment>
<protein>
    <submittedName>
        <fullName evidence="1">Uncharacterized protein</fullName>
    </submittedName>
</protein>
<organism evidence="1 2">
    <name type="scientific">Cinchona calisaya</name>
    <dbReference type="NCBI Taxonomy" id="153742"/>
    <lineage>
        <taxon>Eukaryota</taxon>
        <taxon>Viridiplantae</taxon>
        <taxon>Streptophyta</taxon>
        <taxon>Embryophyta</taxon>
        <taxon>Tracheophyta</taxon>
        <taxon>Spermatophyta</taxon>
        <taxon>Magnoliopsida</taxon>
        <taxon>eudicotyledons</taxon>
        <taxon>Gunneridae</taxon>
        <taxon>Pentapetalae</taxon>
        <taxon>asterids</taxon>
        <taxon>lamiids</taxon>
        <taxon>Gentianales</taxon>
        <taxon>Rubiaceae</taxon>
        <taxon>Cinchonoideae</taxon>
        <taxon>Cinchoneae</taxon>
        <taxon>Cinchona</taxon>
    </lineage>
</organism>
<gene>
    <name evidence="1" type="ORF">ACH5RR_025666</name>
</gene>
<reference evidence="1 2" key="1">
    <citation type="submission" date="2024-11" db="EMBL/GenBank/DDBJ databases">
        <title>A near-complete genome assembly of Cinchona calisaya.</title>
        <authorList>
            <person name="Lian D.C."/>
            <person name="Zhao X.W."/>
            <person name="Wei L."/>
        </authorList>
    </citation>
    <scope>NUCLEOTIDE SEQUENCE [LARGE SCALE GENOMIC DNA]</scope>
    <source>
        <tissue evidence="1">Nenye</tissue>
    </source>
</reference>
<evidence type="ECO:0000313" key="2">
    <source>
        <dbReference type="Proteomes" id="UP001630127"/>
    </source>
</evidence>
<keyword evidence="2" id="KW-1185">Reference proteome</keyword>
<evidence type="ECO:0000313" key="1">
    <source>
        <dbReference type="EMBL" id="KAL3512949.1"/>
    </source>
</evidence>
<dbReference type="Proteomes" id="UP001630127">
    <property type="component" value="Unassembled WGS sequence"/>
</dbReference>
<sequence length="148" mass="16821">MSQHQFFLSFSSVGSLHFQFPPDKASLSLFFSNHQYLYSTPNLETPTASPLSLYLLAIDSFYSDLIFSTYLISEFDFTRFSSYAAKLKFPRRPPHTRFSAPLCSPRPPPRPLPSTLLQLKSLILDLSSLHSSVSSIQSYFKKIQSKLS</sequence>